<organism evidence="7 9">
    <name type="scientific">Cupriavidus campinensis</name>
    <dbReference type="NCBI Taxonomy" id="151783"/>
    <lineage>
        <taxon>Bacteria</taxon>
        <taxon>Pseudomonadati</taxon>
        <taxon>Pseudomonadota</taxon>
        <taxon>Betaproteobacteria</taxon>
        <taxon>Burkholderiales</taxon>
        <taxon>Burkholderiaceae</taxon>
        <taxon>Cupriavidus</taxon>
    </lineage>
</organism>
<name>A0AAE9I6F6_9BURK</name>
<dbReference type="InterPro" id="IPR001789">
    <property type="entry name" value="Sig_transdc_resp-reg_receiver"/>
</dbReference>
<feature type="domain" description="HTH luxR-type" evidence="4">
    <location>
        <begin position="151"/>
        <end position="216"/>
    </location>
</feature>
<evidence type="ECO:0000313" key="8">
    <source>
        <dbReference type="Proteomes" id="UP000318943"/>
    </source>
</evidence>
<reference evidence="6 8" key="1">
    <citation type="submission" date="2019-05" db="EMBL/GenBank/DDBJ databases">
        <title>Whole genome sequence analysis of Cupriavidus campinensis S14E4C strain.</title>
        <authorList>
            <person name="Abbaszade G."/>
            <person name="Szabo A."/>
            <person name="Toumi M."/>
            <person name="Toth E."/>
        </authorList>
    </citation>
    <scope>NUCLEOTIDE SEQUENCE [LARGE SCALE GENOMIC DNA]</scope>
    <source>
        <strain evidence="6 8">S14E4C</strain>
    </source>
</reference>
<dbReference type="RefSeq" id="WP_144197605.1">
    <property type="nucleotide sequence ID" value="NZ_CAJPVH010000002.1"/>
</dbReference>
<dbReference type="PROSITE" id="PS00622">
    <property type="entry name" value="HTH_LUXR_1"/>
    <property type="match status" value="1"/>
</dbReference>
<dbReference type="PRINTS" id="PR00038">
    <property type="entry name" value="HTHLUXR"/>
</dbReference>
<dbReference type="InterPro" id="IPR036388">
    <property type="entry name" value="WH-like_DNA-bd_sf"/>
</dbReference>
<dbReference type="Pfam" id="PF00196">
    <property type="entry name" value="GerE"/>
    <property type="match status" value="1"/>
</dbReference>
<keyword evidence="8" id="KW-1185">Reference proteome</keyword>
<feature type="modified residue" description="4-aspartylphosphate" evidence="3">
    <location>
        <position position="58"/>
    </location>
</feature>
<dbReference type="SMART" id="SM00421">
    <property type="entry name" value="HTH_LUXR"/>
    <property type="match status" value="1"/>
</dbReference>
<dbReference type="EMBL" id="VCIZ01000005">
    <property type="protein sequence ID" value="TSP12636.1"/>
    <property type="molecule type" value="Genomic_DNA"/>
</dbReference>
<evidence type="ECO:0000313" key="7">
    <source>
        <dbReference type="EMBL" id="URF06952.1"/>
    </source>
</evidence>
<dbReference type="PROSITE" id="PS50110">
    <property type="entry name" value="RESPONSE_REGULATORY"/>
    <property type="match status" value="1"/>
</dbReference>
<reference evidence="7" key="2">
    <citation type="journal article" date="2022" name="Microbiol. Resour. Announc.">
        <title>Genome Sequence of Cupriavidus campinensis Strain G5, a Member of a Bacterial Consortium Capable of Polyethylene Degradation.</title>
        <authorList>
            <person name="Schneider B."/>
            <person name="Pfeiffer F."/>
            <person name="Dyall-Smith M."/>
            <person name="Kunte H.J."/>
        </authorList>
    </citation>
    <scope>NUCLEOTIDE SEQUENCE</scope>
    <source>
        <strain evidence="7">G5</strain>
    </source>
</reference>
<evidence type="ECO:0000256" key="3">
    <source>
        <dbReference type="PROSITE-ProRule" id="PRU00169"/>
    </source>
</evidence>
<dbReference type="InterPro" id="IPR016032">
    <property type="entry name" value="Sig_transdc_resp-reg_C-effctor"/>
</dbReference>
<proteinExistence type="predicted"/>
<dbReference type="Gene3D" id="1.10.10.10">
    <property type="entry name" value="Winged helix-like DNA-binding domain superfamily/Winged helix DNA-binding domain"/>
    <property type="match status" value="1"/>
</dbReference>
<dbReference type="GO" id="GO:0003677">
    <property type="term" value="F:DNA binding"/>
    <property type="evidence" value="ECO:0007669"/>
    <property type="project" value="UniProtKB-KW"/>
</dbReference>
<keyword evidence="2" id="KW-0238">DNA-binding</keyword>
<evidence type="ECO:0000313" key="9">
    <source>
        <dbReference type="Proteomes" id="UP001056132"/>
    </source>
</evidence>
<dbReference type="CDD" id="cd06170">
    <property type="entry name" value="LuxR_C_like"/>
    <property type="match status" value="1"/>
</dbReference>
<dbReference type="PANTHER" id="PTHR43214">
    <property type="entry name" value="TWO-COMPONENT RESPONSE REGULATOR"/>
    <property type="match status" value="1"/>
</dbReference>
<dbReference type="Proteomes" id="UP001056132">
    <property type="component" value="Chromosome 2"/>
</dbReference>
<dbReference type="InterPro" id="IPR039420">
    <property type="entry name" value="WalR-like"/>
</dbReference>
<sequence>MSRYGIRVIFADDHPVLTLANRHVVAAVPTITCVGDARNSTELVDLLQRTPCDVLVTDYAMPGGEYGDGRTLISFLSRRYPALKLVVMTMMDNPMVLRSLFSQRIHCVVSKSDDPGHVVPAIHAAHRGDRYVSPRVESLLEAWPVTEGNGAETRLSGLSQRELEVVRLFVSGMTVSEIAGILRRTKQTISTQKLNAMRKLGIERDGDLYRYANEVGLVASASGAA</sequence>
<dbReference type="Gene3D" id="3.40.50.2300">
    <property type="match status" value="1"/>
</dbReference>
<dbReference type="PANTHER" id="PTHR43214:SF17">
    <property type="entry name" value="TRANSCRIPTIONAL REGULATORY PROTEIN RCSB"/>
    <property type="match status" value="1"/>
</dbReference>
<dbReference type="SUPFAM" id="SSF46894">
    <property type="entry name" value="C-terminal effector domain of the bipartite response regulators"/>
    <property type="match status" value="1"/>
</dbReference>
<protein>
    <submittedName>
        <fullName evidence="7">LuxR C-terminal-related transcriptional regulator</fullName>
    </submittedName>
    <submittedName>
        <fullName evidence="6">Response regulator</fullName>
    </submittedName>
</protein>
<dbReference type="SMART" id="SM00448">
    <property type="entry name" value="REC"/>
    <property type="match status" value="1"/>
</dbReference>
<gene>
    <name evidence="6" type="ORF">FGG12_10450</name>
    <name evidence="7" type="ORF">M5D45_28235</name>
</gene>
<dbReference type="InterPro" id="IPR058245">
    <property type="entry name" value="NreC/VraR/RcsB-like_REC"/>
</dbReference>
<dbReference type="Proteomes" id="UP000318943">
    <property type="component" value="Unassembled WGS sequence"/>
</dbReference>
<dbReference type="GO" id="GO:0000160">
    <property type="term" value="P:phosphorelay signal transduction system"/>
    <property type="evidence" value="ECO:0007669"/>
    <property type="project" value="InterPro"/>
</dbReference>
<evidence type="ECO:0000259" key="4">
    <source>
        <dbReference type="PROSITE" id="PS50043"/>
    </source>
</evidence>
<dbReference type="SUPFAM" id="SSF52172">
    <property type="entry name" value="CheY-like"/>
    <property type="match status" value="1"/>
</dbReference>
<evidence type="ECO:0000313" key="6">
    <source>
        <dbReference type="EMBL" id="TSP12636.1"/>
    </source>
</evidence>
<dbReference type="GO" id="GO:0006355">
    <property type="term" value="P:regulation of DNA-templated transcription"/>
    <property type="evidence" value="ECO:0007669"/>
    <property type="project" value="InterPro"/>
</dbReference>
<accession>A0AAE9I6F6</accession>
<evidence type="ECO:0000256" key="1">
    <source>
        <dbReference type="ARBA" id="ARBA00022553"/>
    </source>
</evidence>
<keyword evidence="1 3" id="KW-0597">Phosphoprotein</keyword>
<dbReference type="InterPro" id="IPR000792">
    <property type="entry name" value="Tscrpt_reg_LuxR_C"/>
</dbReference>
<dbReference type="EMBL" id="CP097331">
    <property type="protein sequence ID" value="URF06952.1"/>
    <property type="molecule type" value="Genomic_DNA"/>
</dbReference>
<feature type="domain" description="Response regulatory" evidence="5">
    <location>
        <begin position="7"/>
        <end position="126"/>
    </location>
</feature>
<dbReference type="Pfam" id="PF00072">
    <property type="entry name" value="Response_reg"/>
    <property type="match status" value="1"/>
</dbReference>
<dbReference type="AlphaFoldDB" id="A0AAE9I6F6"/>
<dbReference type="KEGG" id="ccam:M5D45_28235"/>
<reference evidence="7" key="3">
    <citation type="submission" date="2022-05" db="EMBL/GenBank/DDBJ databases">
        <authorList>
            <person name="Kunte H.-J."/>
        </authorList>
    </citation>
    <scope>NUCLEOTIDE SEQUENCE</scope>
    <source>
        <strain evidence="7">G5</strain>
    </source>
</reference>
<dbReference type="CDD" id="cd17535">
    <property type="entry name" value="REC_NarL-like"/>
    <property type="match status" value="1"/>
</dbReference>
<evidence type="ECO:0000256" key="2">
    <source>
        <dbReference type="ARBA" id="ARBA00023125"/>
    </source>
</evidence>
<dbReference type="PROSITE" id="PS50043">
    <property type="entry name" value="HTH_LUXR_2"/>
    <property type="match status" value="1"/>
</dbReference>
<evidence type="ECO:0000259" key="5">
    <source>
        <dbReference type="PROSITE" id="PS50110"/>
    </source>
</evidence>
<dbReference type="InterPro" id="IPR011006">
    <property type="entry name" value="CheY-like_superfamily"/>
</dbReference>